<dbReference type="InterPro" id="IPR007110">
    <property type="entry name" value="Ig-like_dom"/>
</dbReference>
<keyword evidence="4" id="KW-1185">Reference proteome</keyword>
<dbReference type="InterPro" id="IPR003599">
    <property type="entry name" value="Ig_sub"/>
</dbReference>
<dbReference type="EMBL" id="LUCH01000218">
    <property type="protein sequence ID" value="KAF5405758.1"/>
    <property type="molecule type" value="Genomic_DNA"/>
</dbReference>
<dbReference type="PANTHER" id="PTHR46013:SF7">
    <property type="entry name" value="IG-LIKE DOMAIN-CONTAINING PROTEIN"/>
    <property type="match status" value="1"/>
</dbReference>
<gene>
    <name evidence="3" type="ORF">PHET_00796</name>
</gene>
<dbReference type="AlphaFoldDB" id="A0A8J4WJP8"/>
<feature type="region of interest" description="Disordered" evidence="1">
    <location>
        <begin position="730"/>
        <end position="757"/>
    </location>
</feature>
<feature type="domain" description="Ig-like" evidence="2">
    <location>
        <begin position="697"/>
        <end position="783"/>
    </location>
</feature>
<evidence type="ECO:0000256" key="1">
    <source>
        <dbReference type="SAM" id="MobiDB-lite"/>
    </source>
</evidence>
<name>A0A8J4WJP8_9TREM</name>
<dbReference type="InterPro" id="IPR013783">
    <property type="entry name" value="Ig-like_fold"/>
</dbReference>
<dbReference type="OrthoDB" id="6241182at2759"/>
<evidence type="ECO:0000259" key="2">
    <source>
        <dbReference type="PROSITE" id="PS50835"/>
    </source>
</evidence>
<feature type="compositionally biased region" description="Polar residues" evidence="1">
    <location>
        <begin position="730"/>
        <end position="752"/>
    </location>
</feature>
<accession>A0A8J4WJP8</accession>
<dbReference type="Proteomes" id="UP000748531">
    <property type="component" value="Unassembled WGS sequence"/>
</dbReference>
<protein>
    <submittedName>
        <fullName evidence="3">Immunoglobulin domain protein</fullName>
    </submittedName>
</protein>
<proteinExistence type="predicted"/>
<evidence type="ECO:0000313" key="4">
    <source>
        <dbReference type="Proteomes" id="UP000748531"/>
    </source>
</evidence>
<dbReference type="SMART" id="SM00409">
    <property type="entry name" value="IG"/>
    <property type="match status" value="2"/>
</dbReference>
<dbReference type="InterPro" id="IPR036179">
    <property type="entry name" value="Ig-like_dom_sf"/>
</dbReference>
<dbReference type="PROSITE" id="PS50835">
    <property type="entry name" value="IG_LIKE"/>
    <property type="match status" value="3"/>
</dbReference>
<sequence>MLHSTDLVFQRNYSAKINDQIIEAKMGFLELPEDPQNSYFELHVAAHSLTKKLDLNVTIMEGDSYAAHLKEYTNPTMVMAFPRADEAAYAWPIPAYRVAASEMYPDLVDEGPVSIEWSTTEEAASIRTIKEHLRIIILSPSRDGTVRAWEWQRDANHLDIRAYYQVGENEATSVKLYLQRSGCTPNAHPERLGSVELVHDNCVVDNTEPIKPECLRTGSGFAVRFVVPNPSASDAFDLYQVSSDDSPDKQLVHSTAMQQNLQNDLLATDISLKIVGLADGQKPDETQMDVAVIVHSKVIVDNSACLPMTIALHPTWPVGEKLESHLVSNETRFTMPVPNDQRMLTLDLEMRIEAVNDSHPELTNRRSLTLPNPRYYGLEVTVNEVTGEVKWPAVSLPFRDLLDRFEVKVTSVNRVCGVTEELDAPDIKQEFNGSPVYVLNLGELPDFGSNVMREYNFVITPLFKSSAGEPVKGAKAEGTLSKGQLEHTAVKSHLPLSSRSVRILVVPSQSAACLRGNPAVTAEFNIQVIGEGPEKPDYLTEVEFEPDSTDASAGFGRWYTVKGLQPGRRYEVQATVHYPTETKDEPSPFYQFWTPDEVSVSTKAVFVSSGTSAILNCTGVVGPSGPYQKRLEWKRQDGTPLPEGNRVEIVITADKETDWTETISLIFDKVEPGQANTYGCFIRPSVMEVLNMPVSPPTARLVVSELELNMQSHEAKSGESVSVECHTQQKGKLSWTSPDGQEITTSEASSNPYVEEAAPPRGGTTLIMHIPNAKLAHTGDYVCAHPDSSSHRVFHLLLVEDIRLQIGAGSSQKAGEQLLLNCTASLGDAKRKIEWYRRGSSLEMWTLLRDPMKGDPSISITNQPSVTTEEENLHTSLLKTVNSPGSDGEFACALNSPPTSAEADNEIVFTTSTLPKVHALLNVASTPVVKIGQIKQTKPNEVQLQCTGYPAHENDRLIWSYLPEGETEEKAIPIGLSQEEVSTSGDSELAEVVHTTFRLGEHSPATWPGSASPVLLAVSGKIRARNAEDVYFTPESLDLVITQSAKTDANELVEELDPKLRKGHVLCQYQRSAATLMVHDGQPVLALRKLEGDSKHVMIEDKIPMSKMFDIHTGAIIIPEAGIHGAAGDVKESDGGAAPKNVIAGKIIWLNLLLTGYMLIHFL</sequence>
<comment type="caution">
    <text evidence="3">The sequence shown here is derived from an EMBL/GenBank/DDBJ whole genome shotgun (WGS) entry which is preliminary data.</text>
</comment>
<dbReference type="Gene3D" id="2.60.40.10">
    <property type="entry name" value="Immunoglobulins"/>
    <property type="match status" value="2"/>
</dbReference>
<feature type="domain" description="Ig-like" evidence="2">
    <location>
        <begin position="786"/>
        <end position="910"/>
    </location>
</feature>
<dbReference type="PANTHER" id="PTHR46013">
    <property type="entry name" value="VASCULAR CELL ADHESION MOLECULE 1"/>
    <property type="match status" value="1"/>
</dbReference>
<evidence type="ECO:0000313" key="3">
    <source>
        <dbReference type="EMBL" id="KAF5405758.1"/>
    </source>
</evidence>
<reference evidence="3" key="1">
    <citation type="submission" date="2019-05" db="EMBL/GenBank/DDBJ databases">
        <title>Annotation for the trematode Paragonimus heterotremus.</title>
        <authorList>
            <person name="Choi Y.-J."/>
        </authorList>
    </citation>
    <scope>NUCLEOTIDE SEQUENCE</scope>
    <source>
        <strain evidence="3">LC</strain>
    </source>
</reference>
<organism evidence="3 4">
    <name type="scientific">Paragonimus heterotremus</name>
    <dbReference type="NCBI Taxonomy" id="100268"/>
    <lineage>
        <taxon>Eukaryota</taxon>
        <taxon>Metazoa</taxon>
        <taxon>Spiralia</taxon>
        <taxon>Lophotrochozoa</taxon>
        <taxon>Platyhelminthes</taxon>
        <taxon>Trematoda</taxon>
        <taxon>Digenea</taxon>
        <taxon>Plagiorchiida</taxon>
        <taxon>Troglotremata</taxon>
        <taxon>Troglotrematidae</taxon>
        <taxon>Paragonimus</taxon>
    </lineage>
</organism>
<dbReference type="SUPFAM" id="SSF48726">
    <property type="entry name" value="Immunoglobulin"/>
    <property type="match status" value="2"/>
</dbReference>
<feature type="domain" description="Ig-like" evidence="2">
    <location>
        <begin position="595"/>
        <end position="695"/>
    </location>
</feature>